<dbReference type="Gene3D" id="3.40.50.150">
    <property type="entry name" value="Vaccinia Virus protein VP39"/>
    <property type="match status" value="1"/>
</dbReference>
<dbReference type="Pfam" id="PF13847">
    <property type="entry name" value="Methyltransf_31"/>
    <property type="match status" value="1"/>
</dbReference>
<keyword evidence="1 5" id="KW-0489">Methyltransferase</keyword>
<dbReference type="PANTHER" id="PTHR43464:SF19">
    <property type="entry name" value="UBIQUINONE BIOSYNTHESIS O-METHYLTRANSFERASE, MITOCHONDRIAL"/>
    <property type="match status" value="1"/>
</dbReference>
<keyword evidence="3" id="KW-0949">S-adenosyl-L-methionine</keyword>
<dbReference type="PANTHER" id="PTHR43464">
    <property type="entry name" value="METHYLTRANSFERASE"/>
    <property type="match status" value="1"/>
</dbReference>
<dbReference type="InterPro" id="IPR025714">
    <property type="entry name" value="Methyltranfer_dom"/>
</dbReference>
<keyword evidence="5" id="KW-0830">Ubiquinone</keyword>
<dbReference type="Proteomes" id="UP000245125">
    <property type="component" value="Unassembled WGS sequence"/>
</dbReference>
<dbReference type="CDD" id="cd02440">
    <property type="entry name" value="AdoMet_MTases"/>
    <property type="match status" value="1"/>
</dbReference>
<reference evidence="6" key="1">
    <citation type="submission" date="2018-03" db="EMBL/GenBank/DDBJ databases">
        <authorList>
            <person name="Zecchin S."/>
        </authorList>
    </citation>
    <scope>NUCLEOTIDE SEQUENCE [LARGE SCALE GENOMIC DNA]</scope>
</reference>
<organism evidence="5 6">
    <name type="scientific">Candidatus Sulfobium mesophilum</name>
    <dbReference type="NCBI Taxonomy" id="2016548"/>
    <lineage>
        <taxon>Bacteria</taxon>
        <taxon>Pseudomonadati</taxon>
        <taxon>Nitrospirota</taxon>
        <taxon>Nitrospiria</taxon>
        <taxon>Nitrospirales</taxon>
        <taxon>Nitrospiraceae</taxon>
        <taxon>Candidatus Sulfobium</taxon>
    </lineage>
</organism>
<protein>
    <submittedName>
        <fullName evidence="5">Methylase involved in ubiquinone/menaquinone biosynthesis</fullName>
    </submittedName>
</protein>
<evidence type="ECO:0000256" key="1">
    <source>
        <dbReference type="ARBA" id="ARBA00022603"/>
    </source>
</evidence>
<feature type="domain" description="Methyltransferase" evidence="4">
    <location>
        <begin position="35"/>
        <end position="159"/>
    </location>
</feature>
<evidence type="ECO:0000256" key="2">
    <source>
        <dbReference type="ARBA" id="ARBA00022679"/>
    </source>
</evidence>
<gene>
    <name evidence="5" type="ORF">NBG4_390014</name>
</gene>
<evidence type="ECO:0000259" key="4">
    <source>
        <dbReference type="Pfam" id="PF13847"/>
    </source>
</evidence>
<dbReference type="AlphaFoldDB" id="A0A2U3QHW7"/>
<proteinExistence type="predicted"/>
<dbReference type="GO" id="GO:0008168">
    <property type="term" value="F:methyltransferase activity"/>
    <property type="evidence" value="ECO:0007669"/>
    <property type="project" value="UniProtKB-KW"/>
</dbReference>
<evidence type="ECO:0000256" key="3">
    <source>
        <dbReference type="ARBA" id="ARBA00022691"/>
    </source>
</evidence>
<keyword evidence="6" id="KW-1185">Reference proteome</keyword>
<name>A0A2U3QHW7_9BACT</name>
<dbReference type="SUPFAM" id="SSF53335">
    <property type="entry name" value="S-adenosyl-L-methionine-dependent methyltransferases"/>
    <property type="match status" value="1"/>
</dbReference>
<evidence type="ECO:0000313" key="6">
    <source>
        <dbReference type="Proteomes" id="UP000245125"/>
    </source>
</evidence>
<dbReference type="InterPro" id="IPR029063">
    <property type="entry name" value="SAM-dependent_MTases_sf"/>
</dbReference>
<dbReference type="EMBL" id="OUUY01000085">
    <property type="protein sequence ID" value="SPQ00950.1"/>
    <property type="molecule type" value="Genomic_DNA"/>
</dbReference>
<sequence length="188" mass="21169">MSHRVCPWWLGYLLASPLRRLLQDPEEIVSPHVREGMTVLDIGCGMGFFSLPLAELVGETGKVVCIDLQEKMIEGLIKRAVKANLEKRIDARICPQNSLGVSDIDGEIDFALAFALVHEVPDKERLFSEIYDSMKQSGKLLLAEPRGHVSEQEFEKTVSMAQSAGFEVLRDLEIRRNHAVLLRTRQGR</sequence>
<dbReference type="GO" id="GO:0032259">
    <property type="term" value="P:methylation"/>
    <property type="evidence" value="ECO:0007669"/>
    <property type="project" value="UniProtKB-KW"/>
</dbReference>
<dbReference type="OrthoDB" id="9784101at2"/>
<keyword evidence="2" id="KW-0808">Transferase</keyword>
<accession>A0A2U3QHW7</accession>
<evidence type="ECO:0000313" key="5">
    <source>
        <dbReference type="EMBL" id="SPQ00950.1"/>
    </source>
</evidence>